<comment type="caution">
    <text evidence="2">The sequence shown here is derived from an EMBL/GenBank/DDBJ whole genome shotgun (WGS) entry which is preliminary data.</text>
</comment>
<dbReference type="Pfam" id="PF19054">
    <property type="entry name" value="DUF5753"/>
    <property type="match status" value="1"/>
</dbReference>
<dbReference type="Pfam" id="PF13560">
    <property type="entry name" value="HTH_31"/>
    <property type="match status" value="1"/>
</dbReference>
<dbReference type="CDD" id="cd00093">
    <property type="entry name" value="HTH_XRE"/>
    <property type="match status" value="1"/>
</dbReference>
<reference evidence="2 3" key="1">
    <citation type="submission" date="2021-07" db="EMBL/GenBank/DDBJ databases">
        <title>Actinomadura sp. PM05-2 isolated from lichen.</title>
        <authorList>
            <person name="Somphong A."/>
            <person name="Phongsopitanun W."/>
            <person name="Tanasupawat S."/>
            <person name="Peongsungnone V."/>
        </authorList>
    </citation>
    <scope>NUCLEOTIDE SEQUENCE [LARGE SCALE GENOMIC DNA]</scope>
    <source>
        <strain evidence="2 3">PM05-2</strain>
    </source>
</reference>
<dbReference type="PROSITE" id="PS50943">
    <property type="entry name" value="HTH_CROC1"/>
    <property type="match status" value="1"/>
</dbReference>
<proteinExistence type="predicted"/>
<dbReference type="InterPro" id="IPR010982">
    <property type="entry name" value="Lambda_DNA-bd_dom_sf"/>
</dbReference>
<gene>
    <name evidence="2" type="ORF">K1Y72_23025</name>
</gene>
<name>A0ABS7FXW4_9ACTN</name>
<dbReference type="InterPro" id="IPR001387">
    <property type="entry name" value="Cro/C1-type_HTH"/>
</dbReference>
<sequence>MAPQRGNEPFGPQKSFVIEMRSRRENAGLSRHKLAEALGCSPQWLAKVENYEKPPSEGLADDLDTFFEAVGAFHRLWEQIVEARKQGLIPRGFRPLIEAEKEANQICIYGPLLIPGLLQCEEYARLALSVGRHPEKAEELVSIRMDRQKLHSKAVPPWLFILLKESVIRDLPEAVRIEQCKILLTLMQQPRVSIQIIPNSAAVFEPSGFQVLSFDGSPDVAYVEGANGHGQMLDDPCDVHGLVVLFNALRSAALSTRETTALIRSIMEDQ</sequence>
<dbReference type="EMBL" id="JAIBOA010000015">
    <property type="protein sequence ID" value="MBW8485271.1"/>
    <property type="molecule type" value="Genomic_DNA"/>
</dbReference>
<evidence type="ECO:0000313" key="2">
    <source>
        <dbReference type="EMBL" id="MBW8485271.1"/>
    </source>
</evidence>
<dbReference type="SUPFAM" id="SSF47413">
    <property type="entry name" value="lambda repressor-like DNA-binding domains"/>
    <property type="match status" value="1"/>
</dbReference>
<dbReference type="Gene3D" id="1.10.260.40">
    <property type="entry name" value="lambda repressor-like DNA-binding domains"/>
    <property type="match status" value="1"/>
</dbReference>
<evidence type="ECO:0000259" key="1">
    <source>
        <dbReference type="PROSITE" id="PS50943"/>
    </source>
</evidence>
<accession>A0ABS7FXW4</accession>
<dbReference type="InterPro" id="IPR043917">
    <property type="entry name" value="DUF5753"/>
</dbReference>
<dbReference type="RefSeq" id="WP_220168496.1">
    <property type="nucleotide sequence ID" value="NZ_JAIBOA010000015.1"/>
</dbReference>
<dbReference type="SMART" id="SM00530">
    <property type="entry name" value="HTH_XRE"/>
    <property type="match status" value="1"/>
</dbReference>
<organism evidence="2 3">
    <name type="scientific">Actinomadura parmotrematis</name>
    <dbReference type="NCBI Taxonomy" id="2864039"/>
    <lineage>
        <taxon>Bacteria</taxon>
        <taxon>Bacillati</taxon>
        <taxon>Actinomycetota</taxon>
        <taxon>Actinomycetes</taxon>
        <taxon>Streptosporangiales</taxon>
        <taxon>Thermomonosporaceae</taxon>
        <taxon>Actinomadura</taxon>
    </lineage>
</organism>
<feature type="domain" description="HTH cro/C1-type" evidence="1">
    <location>
        <begin position="20"/>
        <end position="73"/>
    </location>
</feature>
<protein>
    <submittedName>
        <fullName evidence="2">Helix-turn-helix transcriptional regulator</fullName>
    </submittedName>
</protein>
<evidence type="ECO:0000313" key="3">
    <source>
        <dbReference type="Proteomes" id="UP000774570"/>
    </source>
</evidence>
<keyword evidence="3" id="KW-1185">Reference proteome</keyword>
<dbReference type="Proteomes" id="UP000774570">
    <property type="component" value="Unassembled WGS sequence"/>
</dbReference>